<reference evidence="2" key="1">
    <citation type="journal article" date="2022" name="bioRxiv">
        <title>Sequencing and chromosome-scale assembly of the giantPleurodeles waltlgenome.</title>
        <authorList>
            <person name="Brown T."/>
            <person name="Elewa A."/>
            <person name="Iarovenko S."/>
            <person name="Subramanian E."/>
            <person name="Araus A.J."/>
            <person name="Petzold A."/>
            <person name="Susuki M."/>
            <person name="Suzuki K.-i.T."/>
            <person name="Hayashi T."/>
            <person name="Toyoda A."/>
            <person name="Oliveira C."/>
            <person name="Osipova E."/>
            <person name="Leigh N.D."/>
            <person name="Simon A."/>
            <person name="Yun M.H."/>
        </authorList>
    </citation>
    <scope>NUCLEOTIDE SEQUENCE</scope>
    <source>
        <strain evidence="2">20211129_DDA</strain>
        <tissue evidence="2">Liver</tissue>
    </source>
</reference>
<feature type="compositionally biased region" description="Polar residues" evidence="1">
    <location>
        <begin position="1"/>
        <end position="10"/>
    </location>
</feature>
<gene>
    <name evidence="2" type="ORF">NDU88_001959</name>
</gene>
<comment type="caution">
    <text evidence="2">The sequence shown here is derived from an EMBL/GenBank/DDBJ whole genome shotgun (WGS) entry which is preliminary data.</text>
</comment>
<organism evidence="2 3">
    <name type="scientific">Pleurodeles waltl</name>
    <name type="common">Iberian ribbed newt</name>
    <dbReference type="NCBI Taxonomy" id="8319"/>
    <lineage>
        <taxon>Eukaryota</taxon>
        <taxon>Metazoa</taxon>
        <taxon>Chordata</taxon>
        <taxon>Craniata</taxon>
        <taxon>Vertebrata</taxon>
        <taxon>Euteleostomi</taxon>
        <taxon>Amphibia</taxon>
        <taxon>Batrachia</taxon>
        <taxon>Caudata</taxon>
        <taxon>Salamandroidea</taxon>
        <taxon>Salamandridae</taxon>
        <taxon>Pleurodelinae</taxon>
        <taxon>Pleurodeles</taxon>
    </lineage>
</organism>
<keyword evidence="3" id="KW-1185">Reference proteome</keyword>
<evidence type="ECO:0000256" key="1">
    <source>
        <dbReference type="SAM" id="MobiDB-lite"/>
    </source>
</evidence>
<feature type="compositionally biased region" description="Gly residues" evidence="1">
    <location>
        <begin position="26"/>
        <end position="36"/>
    </location>
</feature>
<protein>
    <submittedName>
        <fullName evidence="2">Uncharacterized protein</fullName>
    </submittedName>
</protein>
<feature type="region of interest" description="Disordered" evidence="1">
    <location>
        <begin position="1"/>
        <end position="38"/>
    </location>
</feature>
<dbReference type="AlphaFoldDB" id="A0AAV7UXE2"/>
<evidence type="ECO:0000313" key="2">
    <source>
        <dbReference type="EMBL" id="KAJ1192653.1"/>
    </source>
</evidence>
<dbReference type="EMBL" id="JANPWB010000004">
    <property type="protein sequence ID" value="KAJ1192653.1"/>
    <property type="molecule type" value="Genomic_DNA"/>
</dbReference>
<name>A0AAV7UXE2_PLEWA</name>
<dbReference type="Proteomes" id="UP001066276">
    <property type="component" value="Chromosome 2_2"/>
</dbReference>
<proteinExistence type="predicted"/>
<evidence type="ECO:0000313" key="3">
    <source>
        <dbReference type="Proteomes" id="UP001066276"/>
    </source>
</evidence>
<sequence length="124" mass="13455">MWPRPSTRTALTGPASLVASTSVPGGFSGGPIGGRVGPLPPGSPAPWLASPVFAVLLALRPGLDRIRARVDDHDSRIDQLETCTSGLEETRQGERDHLLRMERVLEVLWAKSEDLEARSRHNNL</sequence>
<accession>A0AAV7UXE2</accession>